<keyword evidence="2" id="KW-1185">Reference proteome</keyword>
<sequence length="70" mass="7378">MIPDAPMEGSARSTHHDLVRVRRELEGTMSAAGEVVAAAAVAAEAMDMWESAARLSQAAMRRTGSAPQVI</sequence>
<organism evidence="1 2">
    <name type="scientific">Sorangium atrum</name>
    <dbReference type="NCBI Taxonomy" id="2995308"/>
    <lineage>
        <taxon>Bacteria</taxon>
        <taxon>Pseudomonadati</taxon>
        <taxon>Myxococcota</taxon>
        <taxon>Polyangia</taxon>
        <taxon>Polyangiales</taxon>
        <taxon>Polyangiaceae</taxon>
        <taxon>Sorangium</taxon>
    </lineage>
</organism>
<dbReference type="RefSeq" id="WP_272095143.1">
    <property type="nucleotide sequence ID" value="NZ_JAQNDK010000001.1"/>
</dbReference>
<proteinExistence type="predicted"/>
<comment type="caution">
    <text evidence="1">The sequence shown here is derived from an EMBL/GenBank/DDBJ whole genome shotgun (WGS) entry which is preliminary data.</text>
</comment>
<dbReference type="Proteomes" id="UP001217485">
    <property type="component" value="Unassembled WGS sequence"/>
</dbReference>
<gene>
    <name evidence="1" type="ORF">POL72_11425</name>
</gene>
<evidence type="ECO:0000313" key="2">
    <source>
        <dbReference type="Proteomes" id="UP001217485"/>
    </source>
</evidence>
<evidence type="ECO:0000313" key="1">
    <source>
        <dbReference type="EMBL" id="MDC0678344.1"/>
    </source>
</evidence>
<name>A0ABT5BXS8_9BACT</name>
<reference evidence="1 2" key="1">
    <citation type="submission" date="2023-01" db="EMBL/GenBank/DDBJ databases">
        <title>Minimal conservation of predation-associated metabolite biosynthetic gene clusters underscores biosynthetic potential of Myxococcota including descriptions for ten novel species: Archangium lansinium sp. nov., Myxococcus landrumus sp. nov., Nannocystis bai.</title>
        <authorList>
            <person name="Ahearne A."/>
            <person name="Stevens C."/>
            <person name="Dowd S."/>
        </authorList>
    </citation>
    <scope>NUCLEOTIDE SEQUENCE [LARGE SCALE GENOMIC DNA]</scope>
    <source>
        <strain evidence="1 2">WIWO2</strain>
    </source>
</reference>
<accession>A0ABT5BXS8</accession>
<dbReference type="EMBL" id="JAQNDK010000001">
    <property type="protein sequence ID" value="MDC0678344.1"/>
    <property type="molecule type" value="Genomic_DNA"/>
</dbReference>
<protein>
    <submittedName>
        <fullName evidence="1">Uncharacterized protein</fullName>
    </submittedName>
</protein>